<keyword evidence="9" id="KW-0238">DNA-binding</keyword>
<dbReference type="PANTHER" id="PTHR24377">
    <property type="entry name" value="IP01015P-RELATED"/>
    <property type="match status" value="1"/>
</dbReference>
<reference evidence="15" key="1">
    <citation type="submission" date="2025-08" db="UniProtKB">
        <authorList>
            <consortium name="Ensembl"/>
        </authorList>
    </citation>
    <scope>IDENTIFICATION</scope>
</reference>
<comment type="similarity">
    <text evidence="3">Belongs to the krueppel C2H2-type zinc-finger protein family.</text>
</comment>
<dbReference type="Pfam" id="PF00096">
    <property type="entry name" value="zf-C2H2"/>
    <property type="match status" value="3"/>
</dbReference>
<keyword evidence="10" id="KW-0804">Transcription</keyword>
<dbReference type="Ensembl" id="ENSCCET00000003429.1">
    <property type="protein sequence ID" value="ENSCCEP00000002010.1"/>
    <property type="gene ID" value="ENSCCEG00000002332.1"/>
</dbReference>
<evidence type="ECO:0000256" key="11">
    <source>
        <dbReference type="ARBA" id="ARBA00023242"/>
    </source>
</evidence>
<dbReference type="FunFam" id="3.30.160.60:FF:000185">
    <property type="entry name" value="zinc finger protein 319"/>
    <property type="match status" value="1"/>
</dbReference>
<dbReference type="GO" id="GO:0008270">
    <property type="term" value="F:zinc ion binding"/>
    <property type="evidence" value="ECO:0007669"/>
    <property type="project" value="UniProtKB-KW"/>
</dbReference>
<evidence type="ECO:0000313" key="15">
    <source>
        <dbReference type="Ensembl" id="ENSCCEP00000002010.1"/>
    </source>
</evidence>
<feature type="domain" description="C2H2-type" evidence="14">
    <location>
        <begin position="86"/>
        <end position="120"/>
    </location>
</feature>
<evidence type="ECO:0000313" key="16">
    <source>
        <dbReference type="Proteomes" id="UP000694410"/>
    </source>
</evidence>
<dbReference type="Gene3D" id="3.30.160.60">
    <property type="entry name" value="Classic Zinc Finger"/>
    <property type="match status" value="4"/>
</dbReference>
<dbReference type="PROSITE" id="PS00028">
    <property type="entry name" value="ZINC_FINGER_C2H2_1"/>
    <property type="match status" value="2"/>
</dbReference>
<keyword evidence="8" id="KW-0805">Transcription regulation</keyword>
<keyword evidence="11" id="KW-0539">Nucleus</keyword>
<evidence type="ECO:0000259" key="14">
    <source>
        <dbReference type="PROSITE" id="PS50157"/>
    </source>
</evidence>
<feature type="domain" description="C2H2-type" evidence="14">
    <location>
        <begin position="177"/>
        <end position="198"/>
    </location>
</feature>
<evidence type="ECO:0000256" key="7">
    <source>
        <dbReference type="ARBA" id="ARBA00022833"/>
    </source>
</evidence>
<sequence>PSLANTFPFKPRPPRYPGTSREGLGQRDLQIQPEKLPRSHRRRGSKPIPGCSEEERPTLCWEGGRRSSQGSELVVHEQLQDGEKPYKCLEGPSAAPTVGEGFKRNSHLITHWRIHTGERPYECGECGKSFSQSFSLICHQRIHSGERPYECGECGVTFSQRSQLTIHQRIHTGERPYECPECGKRFQTSSTLLRHHGS</sequence>
<feature type="domain" description="C2H2-type" evidence="14">
    <location>
        <begin position="149"/>
        <end position="176"/>
    </location>
</feature>
<dbReference type="PROSITE" id="PS50157">
    <property type="entry name" value="ZINC_FINGER_C2H2_2"/>
    <property type="match status" value="4"/>
</dbReference>
<dbReference type="GO" id="GO:0003677">
    <property type="term" value="F:DNA binding"/>
    <property type="evidence" value="ECO:0007669"/>
    <property type="project" value="UniProtKB-KW"/>
</dbReference>
<dbReference type="InterPro" id="IPR013087">
    <property type="entry name" value="Znf_C2H2_type"/>
</dbReference>
<dbReference type="FunFam" id="3.30.160.60:FF:000028">
    <property type="entry name" value="zinc finger protein 90 homolog"/>
    <property type="match status" value="1"/>
</dbReference>
<evidence type="ECO:0000256" key="12">
    <source>
        <dbReference type="PROSITE-ProRule" id="PRU00042"/>
    </source>
</evidence>
<name>A0A8C0Z8F1_CYACU</name>
<organism evidence="15 16">
    <name type="scientific">Cyanistes caeruleus</name>
    <name type="common">Eurasian blue tit</name>
    <name type="synonym">Parus caeruleus</name>
    <dbReference type="NCBI Taxonomy" id="156563"/>
    <lineage>
        <taxon>Eukaryota</taxon>
        <taxon>Metazoa</taxon>
        <taxon>Chordata</taxon>
        <taxon>Craniata</taxon>
        <taxon>Vertebrata</taxon>
        <taxon>Euteleostomi</taxon>
        <taxon>Archelosauria</taxon>
        <taxon>Archosauria</taxon>
        <taxon>Dinosauria</taxon>
        <taxon>Saurischia</taxon>
        <taxon>Theropoda</taxon>
        <taxon>Coelurosauria</taxon>
        <taxon>Aves</taxon>
        <taxon>Neognathae</taxon>
        <taxon>Neoaves</taxon>
        <taxon>Telluraves</taxon>
        <taxon>Australaves</taxon>
        <taxon>Passeriformes</taxon>
        <taxon>Paridae</taxon>
        <taxon>Cyanistes</taxon>
    </lineage>
</organism>
<proteinExistence type="inferred from homology"/>
<protein>
    <recommendedName>
        <fullName evidence="14">C2H2-type domain-containing protein</fullName>
    </recommendedName>
</protein>
<evidence type="ECO:0000256" key="6">
    <source>
        <dbReference type="ARBA" id="ARBA00022771"/>
    </source>
</evidence>
<keyword evidence="4" id="KW-0479">Metal-binding</keyword>
<evidence type="ECO:0000256" key="1">
    <source>
        <dbReference type="ARBA" id="ARBA00003767"/>
    </source>
</evidence>
<feature type="domain" description="C2H2-type" evidence="14">
    <location>
        <begin position="121"/>
        <end position="148"/>
    </location>
</feature>
<accession>A0A8C0Z8F1</accession>
<evidence type="ECO:0000256" key="8">
    <source>
        <dbReference type="ARBA" id="ARBA00023015"/>
    </source>
</evidence>
<evidence type="ECO:0000256" key="13">
    <source>
        <dbReference type="SAM" id="MobiDB-lite"/>
    </source>
</evidence>
<dbReference type="FunFam" id="3.30.160.60:FF:002343">
    <property type="entry name" value="Zinc finger protein 33A"/>
    <property type="match status" value="1"/>
</dbReference>
<comment type="function">
    <text evidence="1">May be involved in transcriptional regulation.</text>
</comment>
<dbReference type="InterPro" id="IPR036236">
    <property type="entry name" value="Znf_C2H2_sf"/>
</dbReference>
<dbReference type="GO" id="GO:0005634">
    <property type="term" value="C:nucleus"/>
    <property type="evidence" value="ECO:0007669"/>
    <property type="project" value="UniProtKB-SubCell"/>
</dbReference>
<feature type="region of interest" description="Disordered" evidence="13">
    <location>
        <begin position="1"/>
        <end position="56"/>
    </location>
</feature>
<keyword evidence="5" id="KW-0677">Repeat</keyword>
<dbReference type="AlphaFoldDB" id="A0A8C0Z8F1"/>
<reference evidence="15" key="2">
    <citation type="submission" date="2025-09" db="UniProtKB">
        <authorList>
            <consortium name="Ensembl"/>
        </authorList>
    </citation>
    <scope>IDENTIFICATION</scope>
</reference>
<keyword evidence="16" id="KW-1185">Reference proteome</keyword>
<evidence type="ECO:0000256" key="4">
    <source>
        <dbReference type="ARBA" id="ARBA00022723"/>
    </source>
</evidence>
<evidence type="ECO:0000256" key="10">
    <source>
        <dbReference type="ARBA" id="ARBA00023163"/>
    </source>
</evidence>
<dbReference type="InterPro" id="IPR050826">
    <property type="entry name" value="Krueppel_C2H2_ZnFinger"/>
</dbReference>
<dbReference type="Proteomes" id="UP000694410">
    <property type="component" value="Unplaced"/>
</dbReference>
<keyword evidence="6 12" id="KW-0863">Zinc-finger</keyword>
<dbReference type="SUPFAM" id="SSF57667">
    <property type="entry name" value="beta-beta-alpha zinc fingers"/>
    <property type="match status" value="2"/>
</dbReference>
<evidence type="ECO:0000256" key="2">
    <source>
        <dbReference type="ARBA" id="ARBA00004123"/>
    </source>
</evidence>
<dbReference type="SMART" id="SM00355">
    <property type="entry name" value="ZnF_C2H2"/>
    <property type="match status" value="3"/>
</dbReference>
<evidence type="ECO:0000256" key="9">
    <source>
        <dbReference type="ARBA" id="ARBA00023125"/>
    </source>
</evidence>
<evidence type="ECO:0000256" key="3">
    <source>
        <dbReference type="ARBA" id="ARBA00006991"/>
    </source>
</evidence>
<evidence type="ECO:0000256" key="5">
    <source>
        <dbReference type="ARBA" id="ARBA00022737"/>
    </source>
</evidence>
<comment type="subcellular location">
    <subcellularLocation>
        <location evidence="2">Nucleus</location>
    </subcellularLocation>
</comment>
<keyword evidence="7" id="KW-0862">Zinc</keyword>